<organism evidence="2 3">
    <name type="scientific">Sphingopyxis bauzanensis</name>
    <dbReference type="NCBI Taxonomy" id="651663"/>
    <lineage>
        <taxon>Bacteria</taxon>
        <taxon>Pseudomonadati</taxon>
        <taxon>Pseudomonadota</taxon>
        <taxon>Alphaproteobacteria</taxon>
        <taxon>Sphingomonadales</taxon>
        <taxon>Sphingomonadaceae</taxon>
        <taxon>Sphingopyxis</taxon>
    </lineage>
</organism>
<comment type="caution">
    <text evidence="2">The sequence shown here is derived from an EMBL/GenBank/DDBJ whole genome shotgun (WGS) entry which is preliminary data.</text>
</comment>
<name>A0A246JV37_9SPHN</name>
<evidence type="ECO:0008006" key="4">
    <source>
        <dbReference type="Google" id="ProtNLM"/>
    </source>
</evidence>
<dbReference type="OrthoDB" id="8446043at2"/>
<evidence type="ECO:0000313" key="2">
    <source>
        <dbReference type="EMBL" id="OWQ96929.1"/>
    </source>
</evidence>
<dbReference type="Proteomes" id="UP000197361">
    <property type="component" value="Unassembled WGS sequence"/>
</dbReference>
<evidence type="ECO:0000313" key="3">
    <source>
        <dbReference type="Proteomes" id="UP000197361"/>
    </source>
</evidence>
<protein>
    <recommendedName>
        <fullName evidence="4">DUF4760 domain-containing protein</fullName>
    </recommendedName>
</protein>
<gene>
    <name evidence="2" type="ORF">CDQ92_07430</name>
</gene>
<dbReference type="AlphaFoldDB" id="A0A246JV37"/>
<keyword evidence="3" id="KW-1185">Reference proteome</keyword>
<keyword evidence="1" id="KW-1133">Transmembrane helix</keyword>
<dbReference type="EMBL" id="NISK01000002">
    <property type="protein sequence ID" value="OWQ96929.1"/>
    <property type="molecule type" value="Genomic_DNA"/>
</dbReference>
<keyword evidence="1" id="KW-0472">Membrane</keyword>
<sequence length="182" mass="19785">MDQWLAWAGTALSVFITAAGFYMGWRRFQSDSLRSRDVAAWADKSIAVLLIVELCAKADSPIAADEKRRRLNDAYFSLSALTEQGRLFFVNIGMRDGTRAAGTYAGRRPKLLDPLVIAHKAAARLLAQPEAATAPLHAVLVSQRKSFVAHVQSEIGRRQSVAKDSRKGGETSDLDALIAAAT</sequence>
<feature type="transmembrane region" description="Helical" evidence="1">
    <location>
        <begin position="6"/>
        <end position="25"/>
    </location>
</feature>
<proteinExistence type="predicted"/>
<dbReference type="RefSeq" id="WP_088440786.1">
    <property type="nucleotide sequence ID" value="NZ_BMMC01000003.1"/>
</dbReference>
<keyword evidence="1" id="KW-0812">Transmembrane</keyword>
<reference evidence="2 3" key="1">
    <citation type="journal article" date="2010" name="Int. J. Syst. Evol. Microbiol.">
        <title>Sphingopyxis bauzanensis sp. nov., a psychrophilic bacterium isolated from soil.</title>
        <authorList>
            <person name="Zhang D.C."/>
            <person name="Liu H.C."/>
            <person name="Xin Y.H."/>
            <person name="Zhou Y.G."/>
            <person name="Schinner F."/>
            <person name="Margesin R."/>
        </authorList>
    </citation>
    <scope>NUCLEOTIDE SEQUENCE [LARGE SCALE GENOMIC DNA]</scope>
    <source>
        <strain evidence="2 3">DSM 22271</strain>
    </source>
</reference>
<evidence type="ECO:0000256" key="1">
    <source>
        <dbReference type="SAM" id="Phobius"/>
    </source>
</evidence>
<accession>A0A246JV37</accession>